<protein>
    <submittedName>
        <fullName evidence="1">Uncharacterized protein</fullName>
    </submittedName>
</protein>
<feature type="non-terminal residue" evidence="1">
    <location>
        <position position="1"/>
    </location>
</feature>
<organism evidence="1 2">
    <name type="scientific">Symbiodinium necroappetens</name>
    <dbReference type="NCBI Taxonomy" id="1628268"/>
    <lineage>
        <taxon>Eukaryota</taxon>
        <taxon>Sar</taxon>
        <taxon>Alveolata</taxon>
        <taxon>Dinophyceae</taxon>
        <taxon>Suessiales</taxon>
        <taxon>Symbiodiniaceae</taxon>
        <taxon>Symbiodinium</taxon>
    </lineage>
</organism>
<proteinExistence type="predicted"/>
<feature type="non-terminal residue" evidence="1">
    <location>
        <position position="222"/>
    </location>
</feature>
<evidence type="ECO:0000313" key="2">
    <source>
        <dbReference type="Proteomes" id="UP000601435"/>
    </source>
</evidence>
<dbReference type="AlphaFoldDB" id="A0A812Y3Z4"/>
<name>A0A812Y3Z4_9DINO</name>
<evidence type="ECO:0000313" key="1">
    <source>
        <dbReference type="EMBL" id="CAE7771434.1"/>
    </source>
</evidence>
<dbReference type="Proteomes" id="UP000601435">
    <property type="component" value="Unassembled WGS sequence"/>
</dbReference>
<gene>
    <name evidence="1" type="ORF">SNEC2469_LOCUS22538</name>
</gene>
<keyword evidence="2" id="KW-1185">Reference proteome</keyword>
<dbReference type="EMBL" id="CAJNJA010041051">
    <property type="protein sequence ID" value="CAE7771434.1"/>
    <property type="molecule type" value="Genomic_DNA"/>
</dbReference>
<accession>A0A812Y3Z4</accession>
<comment type="caution">
    <text evidence="1">The sequence shown here is derived from an EMBL/GenBank/DDBJ whole genome shotgun (WGS) entry which is preliminary data.</text>
</comment>
<reference evidence="1" key="1">
    <citation type="submission" date="2021-02" db="EMBL/GenBank/DDBJ databases">
        <authorList>
            <person name="Dougan E. K."/>
            <person name="Rhodes N."/>
            <person name="Thang M."/>
            <person name="Chan C."/>
        </authorList>
    </citation>
    <scope>NUCLEOTIDE SEQUENCE</scope>
</reference>
<sequence length="222" mass="24725">PELAKDRMAERDVVDSIAKRIDNWMGHATIIAGRFGSGKTVALEEALRGMQGVYVHTVEDKDWKKSLYKDLGLDNLGMLKVALRLVRKRNQGSTPIPHPRIGHSSNNKGRRDVGMDTVSTFAKILSSDSSLAHVIVCASSAAMAIAFDAGGEQRQENYWVEDLTVDEAKELLALHGHREDWEQFVNACGYRALDLVRTCEKYKGPATLAAKKEEMEEKAREE</sequence>
<dbReference type="OrthoDB" id="445929at2759"/>